<dbReference type="SUPFAM" id="SSF56496">
    <property type="entry name" value="Fibrinogen C-terminal domain-like"/>
    <property type="match status" value="1"/>
</dbReference>
<keyword evidence="4" id="KW-1185">Reference proteome</keyword>
<protein>
    <recommendedName>
        <fullName evidence="2">Fibrinogen C-terminal domain-containing protein</fullName>
    </recommendedName>
</protein>
<proteinExistence type="predicted"/>
<dbReference type="CDD" id="cd00087">
    <property type="entry name" value="FReD"/>
    <property type="match status" value="1"/>
</dbReference>
<dbReference type="AlphaFoldDB" id="A0A8C6TT06"/>
<dbReference type="NCBIfam" id="NF040941">
    <property type="entry name" value="GGGWT_bact"/>
    <property type="match status" value="1"/>
</dbReference>
<dbReference type="InterPro" id="IPR014716">
    <property type="entry name" value="Fibrinogen_a/b/g_C_1"/>
</dbReference>
<accession>A0A8C6TT06</accession>
<reference evidence="3" key="2">
    <citation type="submission" date="2025-09" db="UniProtKB">
        <authorList>
            <consortium name="Ensembl"/>
        </authorList>
    </citation>
    <scope>IDENTIFICATION</scope>
</reference>
<dbReference type="Ensembl" id="ENSNMLT00000026666.1">
    <property type="protein sequence ID" value="ENSNMLP00000023830.1"/>
    <property type="gene ID" value="ENSNMLG00000015327.1"/>
</dbReference>
<evidence type="ECO:0000313" key="4">
    <source>
        <dbReference type="Proteomes" id="UP000694523"/>
    </source>
</evidence>
<dbReference type="GO" id="GO:0005615">
    <property type="term" value="C:extracellular space"/>
    <property type="evidence" value="ECO:0007669"/>
    <property type="project" value="TreeGrafter"/>
</dbReference>
<evidence type="ECO:0000313" key="3">
    <source>
        <dbReference type="Ensembl" id="ENSNMLP00000023830.1"/>
    </source>
</evidence>
<name>A0A8C6TT06_9GOBI</name>
<reference evidence="3" key="1">
    <citation type="submission" date="2025-08" db="UniProtKB">
        <authorList>
            <consortium name="Ensembl"/>
        </authorList>
    </citation>
    <scope>IDENTIFICATION</scope>
</reference>
<dbReference type="PANTHER" id="PTHR19143">
    <property type="entry name" value="FIBRINOGEN/TENASCIN/ANGIOPOEITIN"/>
    <property type="match status" value="1"/>
</dbReference>
<sequence>NMRHQIGRGIILAFLISFSEHKICIWSIGTDCSDVKSKNPQASSGVYSIQPKGLKAPFKAYCEMRSDGGWTVVQRRSGAQVKFNRKWAAYKNGFGNLTRKCHHRELDFALTKGKTRKWTLRVDLWDHEGNTAFAEYSNFKLGNKKSGYKLHVKTYKGTAGDAIRGAYKGIDQNGIGFSTIDQDNDGCDPCLFGDILQNECAASEGGGWWFSRCGSASLHGDYHPAGDHIGWGSGLHWDTWKRQLRTL</sequence>
<dbReference type="Proteomes" id="UP000694523">
    <property type="component" value="Unplaced"/>
</dbReference>
<keyword evidence="1" id="KW-0732">Signal</keyword>
<dbReference type="GO" id="GO:0050868">
    <property type="term" value="P:negative regulation of T cell activation"/>
    <property type="evidence" value="ECO:0007669"/>
    <property type="project" value="TreeGrafter"/>
</dbReference>
<evidence type="ECO:0000256" key="1">
    <source>
        <dbReference type="SAM" id="SignalP"/>
    </source>
</evidence>
<dbReference type="GO" id="GO:0050776">
    <property type="term" value="P:regulation of immune response"/>
    <property type="evidence" value="ECO:0007669"/>
    <property type="project" value="TreeGrafter"/>
</dbReference>
<dbReference type="SMART" id="SM00186">
    <property type="entry name" value="FBG"/>
    <property type="match status" value="1"/>
</dbReference>
<organism evidence="3 4">
    <name type="scientific">Neogobius melanostomus</name>
    <name type="common">round goby</name>
    <dbReference type="NCBI Taxonomy" id="47308"/>
    <lineage>
        <taxon>Eukaryota</taxon>
        <taxon>Metazoa</taxon>
        <taxon>Chordata</taxon>
        <taxon>Craniata</taxon>
        <taxon>Vertebrata</taxon>
        <taxon>Euteleostomi</taxon>
        <taxon>Actinopterygii</taxon>
        <taxon>Neopterygii</taxon>
        <taxon>Teleostei</taxon>
        <taxon>Neoteleostei</taxon>
        <taxon>Acanthomorphata</taxon>
        <taxon>Gobiaria</taxon>
        <taxon>Gobiiformes</taxon>
        <taxon>Gobioidei</taxon>
        <taxon>Gobiidae</taxon>
        <taxon>Benthophilinae</taxon>
        <taxon>Neogobiini</taxon>
        <taxon>Neogobius</taxon>
    </lineage>
</organism>
<dbReference type="Gene3D" id="4.10.530.10">
    <property type="entry name" value="Gamma-fibrinogen Carboxyl Terminal Fragment, domain 2"/>
    <property type="match status" value="1"/>
</dbReference>
<feature type="domain" description="Fibrinogen C-terminal" evidence="2">
    <location>
        <begin position="23"/>
        <end position="247"/>
    </location>
</feature>
<dbReference type="Pfam" id="PF00147">
    <property type="entry name" value="Fibrinogen_C"/>
    <property type="match status" value="1"/>
</dbReference>
<dbReference type="InterPro" id="IPR050373">
    <property type="entry name" value="Fibrinogen_C-term_domain"/>
</dbReference>
<feature type="signal peptide" evidence="1">
    <location>
        <begin position="1"/>
        <end position="21"/>
    </location>
</feature>
<dbReference type="PANTHER" id="PTHR19143:SF263">
    <property type="entry name" value="FIBRINOGEN-LIKE PROTEIN 1"/>
    <property type="match status" value="1"/>
</dbReference>
<dbReference type="InterPro" id="IPR002181">
    <property type="entry name" value="Fibrinogen_a/b/g_C_dom"/>
</dbReference>
<dbReference type="InterPro" id="IPR036056">
    <property type="entry name" value="Fibrinogen-like_C"/>
</dbReference>
<feature type="chain" id="PRO_5034700184" description="Fibrinogen C-terminal domain-containing protein" evidence="1">
    <location>
        <begin position="22"/>
        <end position="247"/>
    </location>
</feature>
<evidence type="ECO:0000259" key="2">
    <source>
        <dbReference type="PROSITE" id="PS51406"/>
    </source>
</evidence>
<dbReference type="Gene3D" id="3.90.215.10">
    <property type="entry name" value="Gamma Fibrinogen, chain A, domain 1"/>
    <property type="match status" value="1"/>
</dbReference>
<dbReference type="PROSITE" id="PS51406">
    <property type="entry name" value="FIBRINOGEN_C_2"/>
    <property type="match status" value="1"/>
</dbReference>